<gene>
    <name evidence="2" type="ORF">EZS28_040325</name>
</gene>
<feature type="compositionally biased region" description="Polar residues" evidence="1">
    <location>
        <begin position="111"/>
        <end position="121"/>
    </location>
</feature>
<organism evidence="2 3">
    <name type="scientific">Streblomastix strix</name>
    <dbReference type="NCBI Taxonomy" id="222440"/>
    <lineage>
        <taxon>Eukaryota</taxon>
        <taxon>Metamonada</taxon>
        <taxon>Preaxostyla</taxon>
        <taxon>Oxymonadida</taxon>
        <taxon>Streblomastigidae</taxon>
        <taxon>Streblomastix</taxon>
    </lineage>
</organism>
<dbReference type="EMBL" id="SNRW01022008">
    <property type="protein sequence ID" value="KAA6364148.1"/>
    <property type="molecule type" value="Genomic_DNA"/>
</dbReference>
<protein>
    <submittedName>
        <fullName evidence="2">Uncharacterized protein</fullName>
    </submittedName>
</protein>
<feature type="compositionally biased region" description="Basic residues" evidence="1">
    <location>
        <begin position="18"/>
        <end position="28"/>
    </location>
</feature>
<dbReference type="AlphaFoldDB" id="A0A5J4U1B2"/>
<feature type="region of interest" description="Disordered" evidence="1">
    <location>
        <begin position="103"/>
        <end position="144"/>
    </location>
</feature>
<reference evidence="2 3" key="1">
    <citation type="submission" date="2019-03" db="EMBL/GenBank/DDBJ databases">
        <title>Single cell metagenomics reveals metabolic interactions within the superorganism composed of flagellate Streblomastix strix and complex community of Bacteroidetes bacteria on its surface.</title>
        <authorList>
            <person name="Treitli S.C."/>
            <person name="Kolisko M."/>
            <person name="Husnik F."/>
            <person name="Keeling P."/>
            <person name="Hampl V."/>
        </authorList>
    </citation>
    <scope>NUCLEOTIDE SEQUENCE [LARGE SCALE GENOMIC DNA]</scope>
    <source>
        <strain evidence="2">ST1C</strain>
    </source>
</reference>
<evidence type="ECO:0000313" key="3">
    <source>
        <dbReference type="Proteomes" id="UP000324800"/>
    </source>
</evidence>
<feature type="non-terminal residue" evidence="2">
    <location>
        <position position="144"/>
    </location>
</feature>
<accession>A0A5J4U1B2</accession>
<feature type="region of interest" description="Disordered" evidence="1">
    <location>
        <begin position="1"/>
        <end position="34"/>
    </location>
</feature>
<proteinExistence type="predicted"/>
<evidence type="ECO:0000256" key="1">
    <source>
        <dbReference type="SAM" id="MobiDB-lite"/>
    </source>
</evidence>
<comment type="caution">
    <text evidence="2">The sequence shown here is derived from an EMBL/GenBank/DDBJ whole genome shotgun (WGS) entry which is preliminary data.</text>
</comment>
<sequence>MSKRETKKEEIVGLSSAKTKRPKGRPKNKPTATNATEYMQLKKPFTYQAQTVNPQNIAKVPQILWDLGKYEQAQGRMKQLDYSTLLRQIHQVDNSVSFQEADAGIQGLRDQPSQRGPSNIGPSAPDHSIEDSDDERMELFGGYN</sequence>
<dbReference type="Proteomes" id="UP000324800">
    <property type="component" value="Unassembled WGS sequence"/>
</dbReference>
<feature type="compositionally biased region" description="Basic and acidic residues" evidence="1">
    <location>
        <begin position="1"/>
        <end position="11"/>
    </location>
</feature>
<evidence type="ECO:0000313" key="2">
    <source>
        <dbReference type="EMBL" id="KAA6364148.1"/>
    </source>
</evidence>
<name>A0A5J4U1B2_9EUKA</name>